<comment type="subcellular location">
    <subcellularLocation>
        <location evidence="1">Mitochondrion inner membrane</location>
        <topology evidence="1">Single-pass membrane protein</topology>
    </subcellularLocation>
</comment>
<dbReference type="PROSITE" id="PS50969">
    <property type="entry name" value="FCP1"/>
    <property type="match status" value="1"/>
</dbReference>
<dbReference type="CDD" id="cd07521">
    <property type="entry name" value="HAD_FCP1-like"/>
    <property type="match status" value="1"/>
</dbReference>
<sequence>MLVRTAARLAARRATVAAPSPSSFLPTTFSSTTATSPLLPLTSLSRSALTGSVAPIALTQSRHKTSKPGPSGANAAKKFGGAGAGASSSSSDSRSVHEHRRQGLSSNANKAGAAASGSAAGSASGGARYDSAQEEFASAETPESNRTEPTENKDGTEGKEAGEKQQDELPDLRQGIPSTFAAEFGVGEAARGREKATETTGQGVGQRQPEGQQERGIEDSGTTATGEEEAAARESGGGPGAGRGPHGREGELPKSAYETSADRRRNQMANWMYASMAFFLLTGVAYLGRAWDTDAEAAAHPDVPSGWSPSAMYARASARLASQMGYYTEPTFPKLLPDMGGGEKPPTLVISLEDLMVHSEWSREHGWRMPKRPGVDYFLRYLSQYYELVVFTSLPMQTADPIIRKLDPFHIIMWPLFREATRYEKGEYIKDLSYLNRDLSKVILVDTNPSHARNQPENAIILPPWKGDPRDKSLVALIPFLEYAATMGVSDVRKLLASFPHLPETRENKSKSRSTTMIPAPDGAAGAEIPTPTTPVDGTTLPVEFAQRESRARAEFEKQLAEWRAKRPKHSGASWLAGALGLKPANMSLMVPVGGEESAAEAFTKGKMPSDVIRERGQRQYEMLEKDIRENGEKWLREMAEEEKRLQEEQMKSWRGSMGLFGGGGQQGGQQEEKK</sequence>
<protein>
    <recommendedName>
        <fullName evidence="4">Mitochondrial import inner membrane translocase subunit TIM50</fullName>
    </recommendedName>
    <alternativeName>
        <fullName evidence="3">Mitochondrial import inner membrane translocase subunit tim50</fullName>
    </alternativeName>
</protein>
<accession>A0A6A6P3L0</accession>
<evidence type="ECO:0000256" key="12">
    <source>
        <dbReference type="ARBA" id="ARBA00023128"/>
    </source>
</evidence>
<evidence type="ECO:0000313" key="17">
    <source>
        <dbReference type="EMBL" id="KAF2458342.1"/>
    </source>
</evidence>
<keyword evidence="7" id="KW-0999">Mitochondrion inner membrane</keyword>
<evidence type="ECO:0000313" key="18">
    <source>
        <dbReference type="Proteomes" id="UP000799766"/>
    </source>
</evidence>
<evidence type="ECO:0000256" key="11">
    <source>
        <dbReference type="ARBA" id="ARBA00023010"/>
    </source>
</evidence>
<dbReference type="InterPro" id="IPR050365">
    <property type="entry name" value="TIM50"/>
</dbReference>
<keyword evidence="13" id="KW-0472">Membrane</keyword>
<dbReference type="InterPro" id="IPR023214">
    <property type="entry name" value="HAD_sf"/>
</dbReference>
<evidence type="ECO:0000259" key="16">
    <source>
        <dbReference type="PROSITE" id="PS50969"/>
    </source>
</evidence>
<keyword evidence="9" id="KW-0809">Transit peptide</keyword>
<dbReference type="GO" id="GO:0005743">
    <property type="term" value="C:mitochondrial inner membrane"/>
    <property type="evidence" value="ECO:0007669"/>
    <property type="project" value="UniProtKB-SubCell"/>
</dbReference>
<evidence type="ECO:0000256" key="8">
    <source>
        <dbReference type="ARBA" id="ARBA00022927"/>
    </source>
</evidence>
<evidence type="ECO:0000256" key="5">
    <source>
        <dbReference type="ARBA" id="ARBA00022448"/>
    </source>
</evidence>
<evidence type="ECO:0000256" key="13">
    <source>
        <dbReference type="ARBA" id="ARBA00023136"/>
    </source>
</evidence>
<proteinExistence type="inferred from homology"/>
<dbReference type="InterPro" id="IPR004274">
    <property type="entry name" value="FCP1_dom"/>
</dbReference>
<feature type="compositionally biased region" description="Low complexity" evidence="15">
    <location>
        <begin position="103"/>
        <end position="127"/>
    </location>
</feature>
<keyword evidence="18" id="KW-1185">Reference proteome</keyword>
<dbReference type="PANTHER" id="PTHR12210">
    <property type="entry name" value="DULLARD PROTEIN PHOSPHATASE"/>
    <property type="match status" value="1"/>
</dbReference>
<keyword evidence="5" id="KW-0813">Transport</keyword>
<name>A0A6A6P3L0_9PEZI</name>
<evidence type="ECO:0000256" key="14">
    <source>
        <dbReference type="ARBA" id="ARBA00059797"/>
    </source>
</evidence>
<feature type="region of interest" description="Disordered" evidence="15">
    <location>
        <begin position="505"/>
        <end position="539"/>
    </location>
</feature>
<dbReference type="InterPro" id="IPR036412">
    <property type="entry name" value="HAD-like_sf"/>
</dbReference>
<evidence type="ECO:0000256" key="9">
    <source>
        <dbReference type="ARBA" id="ARBA00022946"/>
    </source>
</evidence>
<keyword evidence="11" id="KW-0811">Translocation</keyword>
<comment type="function">
    <text evidence="14">Essential component of the TIM23 complex, a complex that mediates the translocation of transit peptide-containing proteins across the mitochondrial inner membrane. Required to direct preproteins in transit and direct them to the channel protein TIM23, and possibly facilitates transfer of the translocating proteins from the TOM complex to the TIM23 complex.</text>
</comment>
<dbReference type="SMART" id="SM00577">
    <property type="entry name" value="CPDc"/>
    <property type="match status" value="1"/>
</dbReference>
<evidence type="ECO:0000256" key="10">
    <source>
        <dbReference type="ARBA" id="ARBA00022989"/>
    </source>
</evidence>
<comment type="similarity">
    <text evidence="2">Belongs to the TIM50 family.</text>
</comment>
<dbReference type="GO" id="GO:0015031">
    <property type="term" value="P:protein transport"/>
    <property type="evidence" value="ECO:0007669"/>
    <property type="project" value="UniProtKB-KW"/>
</dbReference>
<dbReference type="FunFam" id="3.40.50.1000:FF:000019">
    <property type="entry name" value="Mitochondrial import inner membrane translocase subunit TIM50"/>
    <property type="match status" value="1"/>
</dbReference>
<dbReference type="EMBL" id="MU001678">
    <property type="protein sequence ID" value="KAF2458342.1"/>
    <property type="molecule type" value="Genomic_DNA"/>
</dbReference>
<dbReference type="AlphaFoldDB" id="A0A6A6P3L0"/>
<feature type="region of interest" description="Disordered" evidence="15">
    <location>
        <begin position="55"/>
        <end position="259"/>
    </location>
</feature>
<reference evidence="17" key="1">
    <citation type="journal article" date="2020" name="Stud. Mycol.">
        <title>101 Dothideomycetes genomes: a test case for predicting lifestyles and emergence of pathogens.</title>
        <authorList>
            <person name="Haridas S."/>
            <person name="Albert R."/>
            <person name="Binder M."/>
            <person name="Bloem J."/>
            <person name="Labutti K."/>
            <person name="Salamov A."/>
            <person name="Andreopoulos B."/>
            <person name="Baker S."/>
            <person name="Barry K."/>
            <person name="Bills G."/>
            <person name="Bluhm B."/>
            <person name="Cannon C."/>
            <person name="Castanera R."/>
            <person name="Culley D."/>
            <person name="Daum C."/>
            <person name="Ezra D."/>
            <person name="Gonzalez J."/>
            <person name="Henrissat B."/>
            <person name="Kuo A."/>
            <person name="Liang C."/>
            <person name="Lipzen A."/>
            <person name="Lutzoni F."/>
            <person name="Magnuson J."/>
            <person name="Mondo S."/>
            <person name="Nolan M."/>
            <person name="Ohm R."/>
            <person name="Pangilinan J."/>
            <person name="Park H.-J."/>
            <person name="Ramirez L."/>
            <person name="Alfaro M."/>
            <person name="Sun H."/>
            <person name="Tritt A."/>
            <person name="Yoshinaga Y."/>
            <person name="Zwiers L.-H."/>
            <person name="Turgeon B."/>
            <person name="Goodwin S."/>
            <person name="Spatafora J."/>
            <person name="Crous P."/>
            <person name="Grigoriev I."/>
        </authorList>
    </citation>
    <scope>NUCLEOTIDE SEQUENCE</scope>
    <source>
        <strain evidence="17">ATCC 16933</strain>
    </source>
</reference>
<feature type="domain" description="FCP1 homology" evidence="16">
    <location>
        <begin position="341"/>
        <end position="484"/>
    </location>
</feature>
<evidence type="ECO:0000256" key="7">
    <source>
        <dbReference type="ARBA" id="ARBA00022792"/>
    </source>
</evidence>
<evidence type="ECO:0000256" key="2">
    <source>
        <dbReference type="ARBA" id="ARBA00006344"/>
    </source>
</evidence>
<dbReference type="SUPFAM" id="SSF56784">
    <property type="entry name" value="HAD-like"/>
    <property type="match status" value="1"/>
</dbReference>
<feature type="compositionally biased region" description="Basic and acidic residues" evidence="15">
    <location>
        <begin position="143"/>
        <end position="171"/>
    </location>
</feature>
<feature type="compositionally biased region" description="Gly residues" evidence="15">
    <location>
        <begin position="235"/>
        <end position="244"/>
    </location>
</feature>
<keyword evidence="12" id="KW-0496">Mitochondrion</keyword>
<keyword evidence="6" id="KW-0812">Transmembrane</keyword>
<dbReference type="OrthoDB" id="287041at2759"/>
<dbReference type="Pfam" id="PF03031">
    <property type="entry name" value="NIF"/>
    <property type="match status" value="1"/>
</dbReference>
<gene>
    <name evidence="17" type="ORF">BDY21DRAFT_414697</name>
</gene>
<dbReference type="Proteomes" id="UP000799766">
    <property type="component" value="Unassembled WGS sequence"/>
</dbReference>
<feature type="compositionally biased region" description="Low complexity" evidence="15">
    <location>
        <begin position="71"/>
        <end position="91"/>
    </location>
</feature>
<feature type="compositionally biased region" description="Gly residues" evidence="15">
    <location>
        <begin position="659"/>
        <end position="668"/>
    </location>
</feature>
<evidence type="ECO:0000256" key="4">
    <source>
        <dbReference type="ARBA" id="ARBA00020799"/>
    </source>
</evidence>
<evidence type="ECO:0000256" key="6">
    <source>
        <dbReference type="ARBA" id="ARBA00022692"/>
    </source>
</evidence>
<organism evidence="17 18">
    <name type="scientific">Lineolata rhizophorae</name>
    <dbReference type="NCBI Taxonomy" id="578093"/>
    <lineage>
        <taxon>Eukaryota</taxon>
        <taxon>Fungi</taxon>
        <taxon>Dikarya</taxon>
        <taxon>Ascomycota</taxon>
        <taxon>Pezizomycotina</taxon>
        <taxon>Dothideomycetes</taxon>
        <taxon>Dothideomycetes incertae sedis</taxon>
        <taxon>Lineolatales</taxon>
        <taxon>Lineolataceae</taxon>
        <taxon>Lineolata</taxon>
    </lineage>
</organism>
<evidence type="ECO:0000256" key="3">
    <source>
        <dbReference type="ARBA" id="ARBA00013483"/>
    </source>
</evidence>
<evidence type="ECO:0000256" key="1">
    <source>
        <dbReference type="ARBA" id="ARBA00004434"/>
    </source>
</evidence>
<feature type="region of interest" description="Disordered" evidence="15">
    <location>
        <begin position="648"/>
        <end position="675"/>
    </location>
</feature>
<dbReference type="Gene3D" id="3.40.50.1000">
    <property type="entry name" value="HAD superfamily/HAD-like"/>
    <property type="match status" value="1"/>
</dbReference>
<keyword evidence="8" id="KW-0653">Protein transport</keyword>
<keyword evidence="10" id="KW-1133">Transmembrane helix</keyword>
<evidence type="ECO:0000256" key="15">
    <source>
        <dbReference type="SAM" id="MobiDB-lite"/>
    </source>
</evidence>